<evidence type="ECO:0000256" key="1">
    <source>
        <dbReference type="ARBA" id="ARBA00009437"/>
    </source>
</evidence>
<dbReference type="HOGENOM" id="CLU_039613_6_0_11"/>
<dbReference type="Pfam" id="PF00126">
    <property type="entry name" value="HTH_1"/>
    <property type="match status" value="1"/>
</dbReference>
<dbReference type="Pfam" id="PF03466">
    <property type="entry name" value="LysR_substrate"/>
    <property type="match status" value="1"/>
</dbReference>
<dbReference type="CDD" id="cd08423">
    <property type="entry name" value="PBP2_LTTR_like_6"/>
    <property type="match status" value="1"/>
</dbReference>
<proteinExistence type="inferred from homology"/>
<dbReference type="STRING" id="471852.Tcur_4433"/>
<dbReference type="GO" id="GO:0032993">
    <property type="term" value="C:protein-DNA complex"/>
    <property type="evidence" value="ECO:0007669"/>
    <property type="project" value="TreeGrafter"/>
</dbReference>
<dbReference type="PROSITE" id="PS50931">
    <property type="entry name" value="HTH_LYSR"/>
    <property type="match status" value="1"/>
</dbReference>
<dbReference type="InterPro" id="IPR000847">
    <property type="entry name" value="LysR_HTH_N"/>
</dbReference>
<keyword evidence="2" id="KW-0805">Transcription regulation</keyword>
<sequence length="316" mass="33650">MLDLDRLRALHAVAVHGSVSAAAEALHVTTSAVSQQLAKLERETGHKLLERSGRGVRLTDAAQLLVAHAESILAMVEKAEADLEAHRGAVVGELTIAAFPTAVRGLVPAALAALRADHPGLRVLVREYDPLESLPLVARGDIDLAIVQDWNNEPFAVPDGLEKGSICEDVADVALPAAHPLAGRDVVGIEELAGDCWISSTPGSICCDWLVRTLRSVEREPRIGHMVYEFASQLALVAAGLGNAVLPRLGRCDIPPGVSVVALRPTLIRRIYAVWRQEAARRPAICAALDALRASARSLQPAGRDEKTTVVAAQRP</sequence>
<dbReference type="KEGG" id="tcu:Tcur_4433"/>
<name>D1A486_THECD</name>
<protein>
    <submittedName>
        <fullName evidence="6">Transcriptional regulator, LysR family</fullName>
    </submittedName>
</protein>
<dbReference type="Gene3D" id="1.10.10.10">
    <property type="entry name" value="Winged helix-like DNA-binding domain superfamily/Winged helix DNA-binding domain"/>
    <property type="match status" value="1"/>
</dbReference>
<evidence type="ECO:0000313" key="6">
    <source>
        <dbReference type="EMBL" id="ACY99960.1"/>
    </source>
</evidence>
<dbReference type="AlphaFoldDB" id="D1A486"/>
<dbReference type="InterPro" id="IPR005119">
    <property type="entry name" value="LysR_subst-bd"/>
</dbReference>
<evidence type="ECO:0000256" key="4">
    <source>
        <dbReference type="ARBA" id="ARBA00023163"/>
    </source>
</evidence>
<reference evidence="6 7" key="1">
    <citation type="journal article" date="2011" name="Stand. Genomic Sci.">
        <title>Complete genome sequence of Thermomonospora curvata type strain (B9).</title>
        <authorList>
            <person name="Chertkov O."/>
            <person name="Sikorski J."/>
            <person name="Nolan M."/>
            <person name="Lapidus A."/>
            <person name="Lucas S."/>
            <person name="Del Rio T.G."/>
            <person name="Tice H."/>
            <person name="Cheng J.F."/>
            <person name="Goodwin L."/>
            <person name="Pitluck S."/>
            <person name="Liolios K."/>
            <person name="Ivanova N."/>
            <person name="Mavromatis K."/>
            <person name="Mikhailova N."/>
            <person name="Ovchinnikova G."/>
            <person name="Pati A."/>
            <person name="Chen A."/>
            <person name="Palaniappan K."/>
            <person name="Djao O.D."/>
            <person name="Land M."/>
            <person name="Hauser L."/>
            <person name="Chang Y.J."/>
            <person name="Jeffries C.D."/>
            <person name="Brettin T."/>
            <person name="Han C."/>
            <person name="Detter J.C."/>
            <person name="Rohde M."/>
            <person name="Goker M."/>
            <person name="Woyke T."/>
            <person name="Bristow J."/>
            <person name="Eisen J.A."/>
            <person name="Markowitz V."/>
            <person name="Hugenholtz P."/>
            <person name="Klenk H.P."/>
            <person name="Kyrpides N.C."/>
        </authorList>
    </citation>
    <scope>NUCLEOTIDE SEQUENCE [LARGE SCALE GENOMIC DNA]</scope>
    <source>
        <strain evidence="7">ATCC 19995 / DSM 43183 / JCM 3096 / KCTC 9072 / NBRC 15933 / NCIMB 10081 / Henssen B9</strain>
    </source>
</reference>
<accession>D1A486</accession>
<dbReference type="PANTHER" id="PTHR30346">
    <property type="entry name" value="TRANSCRIPTIONAL DUAL REGULATOR HCAR-RELATED"/>
    <property type="match status" value="1"/>
</dbReference>
<evidence type="ECO:0000256" key="2">
    <source>
        <dbReference type="ARBA" id="ARBA00023015"/>
    </source>
</evidence>
<dbReference type="FunFam" id="1.10.10.10:FF:000001">
    <property type="entry name" value="LysR family transcriptional regulator"/>
    <property type="match status" value="1"/>
</dbReference>
<dbReference type="eggNOG" id="COG0583">
    <property type="taxonomic scope" value="Bacteria"/>
</dbReference>
<dbReference type="GO" id="GO:0003677">
    <property type="term" value="F:DNA binding"/>
    <property type="evidence" value="ECO:0007669"/>
    <property type="project" value="UniProtKB-KW"/>
</dbReference>
<evidence type="ECO:0000313" key="7">
    <source>
        <dbReference type="Proteomes" id="UP000001918"/>
    </source>
</evidence>
<comment type="similarity">
    <text evidence="1">Belongs to the LysR transcriptional regulatory family.</text>
</comment>
<dbReference type="SUPFAM" id="SSF53850">
    <property type="entry name" value="Periplasmic binding protein-like II"/>
    <property type="match status" value="1"/>
</dbReference>
<dbReference type="InterPro" id="IPR036388">
    <property type="entry name" value="WH-like_DNA-bd_sf"/>
</dbReference>
<keyword evidence="4" id="KW-0804">Transcription</keyword>
<dbReference type="OrthoDB" id="4131546at2"/>
<keyword evidence="3" id="KW-0238">DNA-binding</keyword>
<dbReference type="SUPFAM" id="SSF46785">
    <property type="entry name" value="Winged helix' DNA-binding domain"/>
    <property type="match status" value="1"/>
</dbReference>
<gene>
    <name evidence="6" type="ordered locus">Tcur_4433</name>
</gene>
<dbReference type="EMBL" id="CP001738">
    <property type="protein sequence ID" value="ACY99960.1"/>
    <property type="molecule type" value="Genomic_DNA"/>
</dbReference>
<dbReference type="RefSeq" id="WP_012854743.1">
    <property type="nucleotide sequence ID" value="NC_013510.1"/>
</dbReference>
<evidence type="ECO:0000259" key="5">
    <source>
        <dbReference type="PROSITE" id="PS50931"/>
    </source>
</evidence>
<dbReference type="InterPro" id="IPR036390">
    <property type="entry name" value="WH_DNA-bd_sf"/>
</dbReference>
<dbReference type="Gene3D" id="3.40.190.10">
    <property type="entry name" value="Periplasmic binding protein-like II"/>
    <property type="match status" value="2"/>
</dbReference>
<dbReference type="GO" id="GO:0003700">
    <property type="term" value="F:DNA-binding transcription factor activity"/>
    <property type="evidence" value="ECO:0007669"/>
    <property type="project" value="InterPro"/>
</dbReference>
<feature type="domain" description="HTH lysR-type" evidence="5">
    <location>
        <begin position="2"/>
        <end position="59"/>
    </location>
</feature>
<organism evidence="6 7">
    <name type="scientific">Thermomonospora curvata (strain ATCC 19995 / DSM 43183 / JCM 3096 / KCTC 9072 / NBRC 15933 / NCIMB 10081 / Henssen B9)</name>
    <dbReference type="NCBI Taxonomy" id="471852"/>
    <lineage>
        <taxon>Bacteria</taxon>
        <taxon>Bacillati</taxon>
        <taxon>Actinomycetota</taxon>
        <taxon>Actinomycetes</taxon>
        <taxon>Streptosporangiales</taxon>
        <taxon>Thermomonosporaceae</taxon>
        <taxon>Thermomonospora</taxon>
    </lineage>
</organism>
<keyword evidence="7" id="KW-1185">Reference proteome</keyword>
<evidence type="ECO:0000256" key="3">
    <source>
        <dbReference type="ARBA" id="ARBA00023125"/>
    </source>
</evidence>
<dbReference type="PANTHER" id="PTHR30346:SF29">
    <property type="entry name" value="LYSR SUBSTRATE-BINDING"/>
    <property type="match status" value="1"/>
</dbReference>
<dbReference type="Proteomes" id="UP000001918">
    <property type="component" value="Chromosome"/>
</dbReference>